<dbReference type="Proteomes" id="UP001142292">
    <property type="component" value="Unassembled WGS sequence"/>
</dbReference>
<keyword evidence="4" id="KW-1185">Reference proteome</keyword>
<evidence type="ECO:0000313" key="4">
    <source>
        <dbReference type="Proteomes" id="UP001142292"/>
    </source>
</evidence>
<gene>
    <name evidence="3" type="ORF">GCM10017579_28310</name>
</gene>
<feature type="compositionally biased region" description="Polar residues" evidence="1">
    <location>
        <begin position="258"/>
        <end position="271"/>
    </location>
</feature>
<evidence type="ECO:0000259" key="2">
    <source>
        <dbReference type="PROSITE" id="PS51746"/>
    </source>
</evidence>
<evidence type="ECO:0000313" key="3">
    <source>
        <dbReference type="EMBL" id="GLJ68795.1"/>
    </source>
</evidence>
<dbReference type="Pfam" id="PF13672">
    <property type="entry name" value="PP2C_2"/>
    <property type="match status" value="1"/>
</dbReference>
<dbReference type="RefSeq" id="WP_189117297.1">
    <property type="nucleotide sequence ID" value="NZ_BMRK01000003.1"/>
</dbReference>
<comment type="caution">
    <text evidence="3">The sequence shown here is derived from an EMBL/GenBank/DDBJ whole genome shotgun (WGS) entry which is preliminary data.</text>
</comment>
<feature type="domain" description="PPM-type phosphatase" evidence="2">
    <location>
        <begin position="8"/>
        <end position="245"/>
    </location>
</feature>
<protein>
    <submittedName>
        <fullName evidence="3">Serine/threonine protein phosphatase</fullName>
    </submittedName>
</protein>
<dbReference type="CDD" id="cd00143">
    <property type="entry name" value="PP2Cc"/>
    <property type="match status" value="1"/>
</dbReference>
<reference evidence="3" key="1">
    <citation type="journal article" date="2014" name="Int. J. Syst. Evol. Microbiol.">
        <title>Complete genome of a new Firmicutes species belonging to the dominant human colonic microbiota ('Ruminococcus bicirculans') reveals two chromosomes and a selective capacity to utilize plant glucans.</title>
        <authorList>
            <consortium name="NISC Comparative Sequencing Program"/>
            <person name="Wegmann U."/>
            <person name="Louis P."/>
            <person name="Goesmann A."/>
            <person name="Henrissat B."/>
            <person name="Duncan S.H."/>
            <person name="Flint H.J."/>
        </authorList>
    </citation>
    <scope>NUCLEOTIDE SEQUENCE</scope>
    <source>
        <strain evidence="3">VKM Ac-1246</strain>
    </source>
</reference>
<feature type="region of interest" description="Disordered" evidence="1">
    <location>
        <begin position="252"/>
        <end position="277"/>
    </location>
</feature>
<dbReference type="InterPro" id="IPR036457">
    <property type="entry name" value="PPM-type-like_dom_sf"/>
</dbReference>
<accession>A0ABQ5SXP7</accession>
<dbReference type="PROSITE" id="PS51746">
    <property type="entry name" value="PPM_2"/>
    <property type="match status" value="1"/>
</dbReference>
<reference evidence="3" key="2">
    <citation type="submission" date="2023-01" db="EMBL/GenBank/DDBJ databases">
        <authorList>
            <person name="Sun Q."/>
            <person name="Evtushenko L."/>
        </authorList>
    </citation>
    <scope>NUCLEOTIDE SEQUENCE</scope>
    <source>
        <strain evidence="3">VKM Ac-1246</strain>
    </source>
</reference>
<dbReference type="Gene3D" id="3.60.40.10">
    <property type="entry name" value="PPM-type phosphatase domain"/>
    <property type="match status" value="1"/>
</dbReference>
<dbReference type="InterPro" id="IPR001932">
    <property type="entry name" value="PPM-type_phosphatase-like_dom"/>
</dbReference>
<dbReference type="InterPro" id="IPR015655">
    <property type="entry name" value="PP2C"/>
</dbReference>
<organism evidence="3 4">
    <name type="scientific">Nocardioides luteus</name>
    <dbReference type="NCBI Taxonomy" id="1844"/>
    <lineage>
        <taxon>Bacteria</taxon>
        <taxon>Bacillati</taxon>
        <taxon>Actinomycetota</taxon>
        <taxon>Actinomycetes</taxon>
        <taxon>Propionibacteriales</taxon>
        <taxon>Nocardioidaceae</taxon>
        <taxon>Nocardioides</taxon>
    </lineage>
</organism>
<dbReference type="SMART" id="SM00332">
    <property type="entry name" value="PP2Cc"/>
    <property type="match status" value="1"/>
</dbReference>
<dbReference type="SMART" id="SM00331">
    <property type="entry name" value="PP2C_SIG"/>
    <property type="match status" value="1"/>
</dbReference>
<dbReference type="PANTHER" id="PTHR47992">
    <property type="entry name" value="PROTEIN PHOSPHATASE"/>
    <property type="match status" value="1"/>
</dbReference>
<evidence type="ECO:0000256" key="1">
    <source>
        <dbReference type="SAM" id="MobiDB-lite"/>
    </source>
</evidence>
<dbReference type="EMBL" id="BSEL01000005">
    <property type="protein sequence ID" value="GLJ68795.1"/>
    <property type="molecule type" value="Genomic_DNA"/>
</dbReference>
<sequence>MTAYPALRAAGATDVGRVREVNEDSFVMLPAVAVVADGMGGHASGDVASTLAVETFQRRFASINPVPEDIVEAVEAANSAITSEASRSSAKQGMGTTLTGVALVESEGAPHWLVFNVGDSRVYRLSPAGVTQVTVDHSEVAVMVQAGMITPEEARVHPLRNVITRSLGTYPAPQADTWLIDIAPDDIFLLCSDGLTGELEDHEIHEITSKTLGVGGSIDNLAQRLVDAAVASGGRDNVTVVLVTPPPSLFTAPAESDASASETDVSTSGSDVSAHHE</sequence>
<name>A0ABQ5SXP7_9ACTN</name>
<proteinExistence type="predicted"/>
<dbReference type="SUPFAM" id="SSF81606">
    <property type="entry name" value="PP2C-like"/>
    <property type="match status" value="1"/>
</dbReference>